<gene>
    <name evidence="1" type="ORF">PQQ73_32625</name>
</gene>
<accession>A0ABW9EPP6</accession>
<dbReference type="EMBL" id="JAQQCL010000038">
    <property type="protein sequence ID" value="MFM0721057.1"/>
    <property type="molecule type" value="Genomic_DNA"/>
</dbReference>
<reference evidence="1 2" key="1">
    <citation type="journal article" date="2024" name="Chem. Sci.">
        <title>Discovery of megapolipeptins by genome mining of a Burkholderiales bacteria collection.</title>
        <authorList>
            <person name="Paulo B.S."/>
            <person name="Recchia M.J.J."/>
            <person name="Lee S."/>
            <person name="Fergusson C.H."/>
            <person name="Romanowski S.B."/>
            <person name="Hernandez A."/>
            <person name="Krull N."/>
            <person name="Liu D.Y."/>
            <person name="Cavanagh H."/>
            <person name="Bos A."/>
            <person name="Gray C.A."/>
            <person name="Murphy B.T."/>
            <person name="Linington R.G."/>
            <person name="Eustaquio A.S."/>
        </authorList>
    </citation>
    <scope>NUCLEOTIDE SEQUENCE [LARGE SCALE GENOMIC DNA]</scope>
    <source>
        <strain evidence="1 2">RL17-350-BIC-E</strain>
    </source>
</reference>
<dbReference type="RefSeq" id="WP_408148651.1">
    <property type="nucleotide sequence ID" value="NZ_JAQQCJ010000034.1"/>
</dbReference>
<proteinExistence type="predicted"/>
<sequence>MSTSLTRRSMGTVARVGNTRAMPRSEQMLVRAGCRRREPFGPIRLDAAQCGARRFE</sequence>
<evidence type="ECO:0000313" key="2">
    <source>
        <dbReference type="Proteomes" id="UP001629392"/>
    </source>
</evidence>
<comment type="caution">
    <text evidence="1">The sequence shown here is derived from an EMBL/GenBank/DDBJ whole genome shotgun (WGS) entry which is preliminary data.</text>
</comment>
<protein>
    <submittedName>
        <fullName evidence="1">Uncharacterized protein</fullName>
    </submittedName>
</protein>
<evidence type="ECO:0000313" key="1">
    <source>
        <dbReference type="EMBL" id="MFM0721057.1"/>
    </source>
</evidence>
<name>A0ABW9EPP6_9BURK</name>
<dbReference type="Proteomes" id="UP001629392">
    <property type="component" value="Unassembled WGS sequence"/>
</dbReference>
<organism evidence="1 2">
    <name type="scientific">Paraburkholderia strydomiana</name>
    <dbReference type="NCBI Taxonomy" id="1245417"/>
    <lineage>
        <taxon>Bacteria</taxon>
        <taxon>Pseudomonadati</taxon>
        <taxon>Pseudomonadota</taxon>
        <taxon>Betaproteobacteria</taxon>
        <taxon>Burkholderiales</taxon>
        <taxon>Burkholderiaceae</taxon>
        <taxon>Paraburkholderia</taxon>
    </lineage>
</organism>
<keyword evidence="2" id="KW-1185">Reference proteome</keyword>